<dbReference type="Gene3D" id="3.20.20.140">
    <property type="entry name" value="Metal-dependent hydrolases"/>
    <property type="match status" value="1"/>
</dbReference>
<name>A0A173LMT7_9ACTN</name>
<dbReference type="PANTHER" id="PTHR21240">
    <property type="entry name" value="2-AMINO-3-CARBOXYLMUCONATE-6-SEMIALDEHYDE DECARBOXYLASE"/>
    <property type="match status" value="1"/>
</dbReference>
<gene>
    <name evidence="3" type="ORF">BJL86_2836</name>
</gene>
<evidence type="ECO:0000313" key="3">
    <source>
        <dbReference type="EMBL" id="ANI93596.1"/>
    </source>
</evidence>
<organism evidence="3 4">
    <name type="scientific">Dietzia timorensis</name>
    <dbReference type="NCBI Taxonomy" id="499555"/>
    <lineage>
        <taxon>Bacteria</taxon>
        <taxon>Bacillati</taxon>
        <taxon>Actinomycetota</taxon>
        <taxon>Actinomycetes</taxon>
        <taxon>Mycobacteriales</taxon>
        <taxon>Dietziaceae</taxon>
        <taxon>Dietzia</taxon>
    </lineage>
</organism>
<evidence type="ECO:0000313" key="4">
    <source>
        <dbReference type="Proteomes" id="UP000186104"/>
    </source>
</evidence>
<feature type="domain" description="Amidohydrolase-related" evidence="2">
    <location>
        <begin position="58"/>
        <end position="338"/>
    </location>
</feature>
<protein>
    <submittedName>
        <fullName evidence="3">2-amino-3-carboxymuconate-6-semialdehyde decarboxylase</fullName>
    </submittedName>
</protein>
<evidence type="ECO:0000259" key="2">
    <source>
        <dbReference type="Pfam" id="PF04909"/>
    </source>
</evidence>
<dbReference type="PROSITE" id="PS51318">
    <property type="entry name" value="TAT"/>
    <property type="match status" value="1"/>
</dbReference>
<dbReference type="PANTHER" id="PTHR21240:SF28">
    <property type="entry name" value="ISO-OROTATE DECARBOXYLASE (EUROFUNG)"/>
    <property type="match status" value="1"/>
</dbReference>
<dbReference type="GO" id="GO:0005737">
    <property type="term" value="C:cytoplasm"/>
    <property type="evidence" value="ECO:0007669"/>
    <property type="project" value="TreeGrafter"/>
</dbReference>
<keyword evidence="4" id="KW-1185">Reference proteome</keyword>
<dbReference type="Proteomes" id="UP000186104">
    <property type="component" value="Chromosome"/>
</dbReference>
<dbReference type="InterPro" id="IPR032465">
    <property type="entry name" value="ACMSD"/>
</dbReference>
<sequence length="378" mass="40832">MNQDDHIITRRSMIRAASVTAGAAIAGKTVFAGATAAADTAGADTPAPADPPAGRYRIDMHAHFLPPRYRESLLAHGHFLIGGYPLPEWSPEAAVSFMDDWGIQAQVLSVSDPAVAFVRGAEAHDLARYCNDYASDLIARQGDRFGALATLPMPDVAASISELHHALDVRGLDGVTLLSAYDGIYLGDPRFEPLMAELNRRKAYVFIHPASIPADAKPELPLPDFLAEFTFDTTRAAILLMTTGVLDRYPDIRFQLSHAGGTLPFLAGRLGVVSASPVGEIWPDTLPKVSLLHTEELLSRFYYDTALSSHPSAMGSALSVTDSSHIVFGSDWPFSQLTFRGSGDPAPRLQETFDIAGRLEVERDNQLRELPGLASRIG</sequence>
<keyword evidence="1" id="KW-0456">Lyase</keyword>
<dbReference type="Pfam" id="PF04909">
    <property type="entry name" value="Amidohydro_2"/>
    <property type="match status" value="1"/>
</dbReference>
<dbReference type="GO" id="GO:0016787">
    <property type="term" value="F:hydrolase activity"/>
    <property type="evidence" value="ECO:0007669"/>
    <property type="project" value="InterPro"/>
</dbReference>
<dbReference type="InterPro" id="IPR006311">
    <property type="entry name" value="TAT_signal"/>
</dbReference>
<dbReference type="OrthoDB" id="149172at2"/>
<dbReference type="KEGG" id="dtm:BJL86_2836"/>
<proteinExistence type="predicted"/>
<dbReference type="InterPro" id="IPR032466">
    <property type="entry name" value="Metal_Hydrolase"/>
</dbReference>
<evidence type="ECO:0000256" key="1">
    <source>
        <dbReference type="ARBA" id="ARBA00023239"/>
    </source>
</evidence>
<dbReference type="STRING" id="499555.BJL86_2836"/>
<dbReference type="InterPro" id="IPR006680">
    <property type="entry name" value="Amidohydro-rel"/>
</dbReference>
<dbReference type="EMBL" id="CP015961">
    <property type="protein sequence ID" value="ANI93596.1"/>
    <property type="molecule type" value="Genomic_DNA"/>
</dbReference>
<dbReference type="GO" id="GO:0016831">
    <property type="term" value="F:carboxy-lyase activity"/>
    <property type="evidence" value="ECO:0007669"/>
    <property type="project" value="InterPro"/>
</dbReference>
<reference evidence="3 4" key="1">
    <citation type="submission" date="2016-06" db="EMBL/GenBank/DDBJ databases">
        <title>Complete genome sequence of a saline-alkali tolerant type strain Dietzia timorensis ID05-A0528T.</title>
        <authorList>
            <person name="Wu X."/>
        </authorList>
    </citation>
    <scope>NUCLEOTIDE SEQUENCE [LARGE SCALE GENOMIC DNA]</scope>
    <source>
        <strain evidence="3 4">ID05-A0528</strain>
    </source>
</reference>
<dbReference type="SUPFAM" id="SSF51556">
    <property type="entry name" value="Metallo-dependent hydrolases"/>
    <property type="match status" value="1"/>
</dbReference>
<dbReference type="AlphaFoldDB" id="A0A173LMT7"/>
<dbReference type="RefSeq" id="WP_082908400.1">
    <property type="nucleotide sequence ID" value="NZ_CP015961.1"/>
</dbReference>
<dbReference type="GO" id="GO:0019748">
    <property type="term" value="P:secondary metabolic process"/>
    <property type="evidence" value="ECO:0007669"/>
    <property type="project" value="TreeGrafter"/>
</dbReference>
<accession>A0A173LMT7</accession>